<protein>
    <submittedName>
        <fullName evidence="2">Uncharacterized protein</fullName>
    </submittedName>
</protein>
<evidence type="ECO:0000313" key="2">
    <source>
        <dbReference type="EMBL" id="HIT36867.1"/>
    </source>
</evidence>
<accession>A0A9D1KC31</accession>
<dbReference type="Proteomes" id="UP000886833">
    <property type="component" value="Unassembled WGS sequence"/>
</dbReference>
<keyword evidence="1" id="KW-1133">Transmembrane helix</keyword>
<evidence type="ECO:0000256" key="1">
    <source>
        <dbReference type="SAM" id="Phobius"/>
    </source>
</evidence>
<gene>
    <name evidence="2" type="ORF">IAB59_00080</name>
</gene>
<sequence>MKCKKCGSENVNIQVVNEGQLVTKHHSIIWWICIGWLWIPIKWLFLTIPALFAAIFIGKRKKIKNVTKKMYVCQDCGNTWQV</sequence>
<evidence type="ECO:0000313" key="3">
    <source>
        <dbReference type="Proteomes" id="UP000886833"/>
    </source>
</evidence>
<keyword evidence="1" id="KW-0472">Membrane</keyword>
<organism evidence="2 3">
    <name type="scientific">Candidatus Onthousia faecipullorum</name>
    <dbReference type="NCBI Taxonomy" id="2840887"/>
    <lineage>
        <taxon>Bacteria</taxon>
        <taxon>Bacillati</taxon>
        <taxon>Bacillota</taxon>
        <taxon>Bacilli</taxon>
        <taxon>Candidatus Onthousia</taxon>
    </lineage>
</organism>
<keyword evidence="1" id="KW-0812">Transmembrane</keyword>
<dbReference type="EMBL" id="DVKQ01000002">
    <property type="protein sequence ID" value="HIT36867.1"/>
    <property type="molecule type" value="Genomic_DNA"/>
</dbReference>
<feature type="transmembrane region" description="Helical" evidence="1">
    <location>
        <begin position="28"/>
        <end position="58"/>
    </location>
</feature>
<name>A0A9D1KC31_9FIRM</name>
<reference evidence="2" key="1">
    <citation type="submission" date="2020-10" db="EMBL/GenBank/DDBJ databases">
        <authorList>
            <person name="Gilroy R."/>
        </authorList>
    </citation>
    <scope>NUCLEOTIDE SEQUENCE</scope>
    <source>
        <strain evidence="2">CHK195-26880</strain>
    </source>
</reference>
<proteinExistence type="predicted"/>
<comment type="caution">
    <text evidence="2">The sequence shown here is derived from an EMBL/GenBank/DDBJ whole genome shotgun (WGS) entry which is preliminary data.</text>
</comment>
<dbReference type="AlphaFoldDB" id="A0A9D1KC31"/>
<reference evidence="2" key="2">
    <citation type="journal article" date="2021" name="PeerJ">
        <title>Extensive microbial diversity within the chicken gut microbiome revealed by metagenomics and culture.</title>
        <authorList>
            <person name="Gilroy R."/>
            <person name="Ravi A."/>
            <person name="Getino M."/>
            <person name="Pursley I."/>
            <person name="Horton D.L."/>
            <person name="Alikhan N.F."/>
            <person name="Baker D."/>
            <person name="Gharbi K."/>
            <person name="Hall N."/>
            <person name="Watson M."/>
            <person name="Adriaenssens E.M."/>
            <person name="Foster-Nyarko E."/>
            <person name="Jarju S."/>
            <person name="Secka A."/>
            <person name="Antonio M."/>
            <person name="Oren A."/>
            <person name="Chaudhuri R.R."/>
            <person name="La Ragione R."/>
            <person name="Hildebrand F."/>
            <person name="Pallen M.J."/>
        </authorList>
    </citation>
    <scope>NUCLEOTIDE SEQUENCE</scope>
    <source>
        <strain evidence="2">CHK195-26880</strain>
    </source>
</reference>